<organism evidence="3">
    <name type="scientific">Ditylum brightwellii</name>
    <dbReference type="NCBI Taxonomy" id="49249"/>
    <lineage>
        <taxon>Eukaryota</taxon>
        <taxon>Sar</taxon>
        <taxon>Stramenopiles</taxon>
        <taxon>Ochrophyta</taxon>
        <taxon>Bacillariophyta</taxon>
        <taxon>Mediophyceae</taxon>
        <taxon>Lithodesmiophycidae</taxon>
        <taxon>Lithodesmiales</taxon>
        <taxon>Lithodesmiaceae</taxon>
        <taxon>Ditylum</taxon>
    </lineage>
</organism>
<keyword evidence="2" id="KW-1133">Transmembrane helix</keyword>
<name>A0A7S4QRW0_9STRA</name>
<evidence type="ECO:0000256" key="1">
    <source>
        <dbReference type="SAM" id="MobiDB-lite"/>
    </source>
</evidence>
<dbReference type="AlphaFoldDB" id="A0A7S4QRW0"/>
<proteinExistence type="predicted"/>
<sequence length="596" mass="67194">MAKANNKRKIAFAFLRALIIVTVAHYALVYFLPPSPSTVASPSSLSNDTSPQPNGSGDDAIINNTTLAEEKGGGATSVEISPDGQILVTPPTETVDKEMEEEEEKEKKEKKPKEPKVKIVKVTKEQTVTKYVKRTTLSDEQKEKIEDMKLELEKNELPESRTYLAVEHVLDLHSEHDVLLDKTKKEVDALVEQTSEMKKHIRESLQQSHHYKYVPIASSVLKSAVSGITSILRVNSFIDVTDDELKSSFEYALLQLKSLLDDTVLTEDYDGTQVRLLDVLDQVWDASEVKMGEPATCESSFLKRELTIEVEDGPDNAEEEEEEIEEGVARESDMKALVEEIELLCQNRQKFLQKGSVDSEGNALSPIREEGINSQRKIASDYLNRKMIKVMNKRDQRRFESQLDDKREDQNLKDRLAQIEQDRITQYCAEPVIIQSMVHKGFDAILKKKDIASSILSVTPFNENVKLKPVELPDHAYFADDSLTSNLSSSWKHRGSLRLAIDKPLLYKSLSGLDKLLEYIEGYNDHVDHAIDLIANWGKDDEERYNSDDPYDGSVGKTARKVLLDAFGKMKIPTEGDVGEQAREMKEKAGILYSGV</sequence>
<gene>
    <name evidence="3" type="ORF">DBRI00130_LOCUS7007</name>
</gene>
<keyword evidence="2" id="KW-0812">Transmembrane</keyword>
<evidence type="ECO:0000256" key="2">
    <source>
        <dbReference type="SAM" id="Phobius"/>
    </source>
</evidence>
<reference evidence="3" key="1">
    <citation type="submission" date="2021-01" db="EMBL/GenBank/DDBJ databases">
        <authorList>
            <person name="Corre E."/>
            <person name="Pelletier E."/>
            <person name="Niang G."/>
            <person name="Scheremetjew M."/>
            <person name="Finn R."/>
            <person name="Kale V."/>
            <person name="Holt S."/>
            <person name="Cochrane G."/>
            <person name="Meng A."/>
            <person name="Brown T."/>
            <person name="Cohen L."/>
        </authorList>
    </citation>
    <scope>NUCLEOTIDE SEQUENCE</scope>
    <source>
        <strain evidence="3">GSO104</strain>
    </source>
</reference>
<dbReference type="EMBL" id="HBNS01008650">
    <property type="protein sequence ID" value="CAE4592083.1"/>
    <property type="molecule type" value="Transcribed_RNA"/>
</dbReference>
<evidence type="ECO:0000313" key="3">
    <source>
        <dbReference type="EMBL" id="CAE4592083.1"/>
    </source>
</evidence>
<keyword evidence="2" id="KW-0472">Membrane</keyword>
<feature type="region of interest" description="Disordered" evidence="1">
    <location>
        <begin position="38"/>
        <end position="112"/>
    </location>
</feature>
<accession>A0A7S4QRW0</accession>
<protein>
    <submittedName>
        <fullName evidence="3">Uncharacterized protein</fullName>
    </submittedName>
</protein>
<feature type="transmembrane region" description="Helical" evidence="2">
    <location>
        <begin position="12"/>
        <end position="32"/>
    </location>
</feature>